<sequence length="255" mass="30710">CELFKLPLDAGVCVAKNEGLERIPDNYRYIFICEDDIIFTEMTRLEILRDILEQRKQIGIVGGSLRKIKMYEKVEQGYEANLRIEDDTIYLEEVTKPDWKKVGDVRYFYCDIISNVFLMRREIWKQIKWDERYKTTPEHTDFFLLLKRNTDWGVAFTGSVQMEHHVQEYKDHEYIIKRTRKDGYKLLAQKWGVKYYWNSWNKQWGIDNPMGLYTYAKQRHPEQAEEKTLTTKTRESKVAIGIKTFMREENLFKTI</sequence>
<protein>
    <recommendedName>
        <fullName evidence="2">Glycosyltransferase 2-like domain-containing protein</fullName>
    </recommendedName>
</protein>
<dbReference type="Gene3D" id="3.90.550.10">
    <property type="entry name" value="Spore Coat Polysaccharide Biosynthesis Protein SpsA, Chain A"/>
    <property type="match status" value="1"/>
</dbReference>
<dbReference type="SUPFAM" id="SSF53448">
    <property type="entry name" value="Nucleotide-diphospho-sugar transferases"/>
    <property type="match status" value="1"/>
</dbReference>
<evidence type="ECO:0000313" key="1">
    <source>
        <dbReference type="EMBL" id="GAH69112.1"/>
    </source>
</evidence>
<feature type="non-terminal residue" evidence="1">
    <location>
        <position position="255"/>
    </location>
</feature>
<gene>
    <name evidence="1" type="ORF">S03H2_54742</name>
</gene>
<accession>X1HI19</accession>
<comment type="caution">
    <text evidence="1">The sequence shown here is derived from an EMBL/GenBank/DDBJ whole genome shotgun (WGS) entry which is preliminary data.</text>
</comment>
<reference evidence="1" key="1">
    <citation type="journal article" date="2014" name="Front. Microbiol.">
        <title>High frequency of phylogenetically diverse reductive dehalogenase-homologous genes in deep subseafloor sedimentary metagenomes.</title>
        <authorList>
            <person name="Kawai M."/>
            <person name="Futagami T."/>
            <person name="Toyoda A."/>
            <person name="Takaki Y."/>
            <person name="Nishi S."/>
            <person name="Hori S."/>
            <person name="Arai W."/>
            <person name="Tsubouchi T."/>
            <person name="Morono Y."/>
            <person name="Uchiyama I."/>
            <person name="Ito T."/>
            <person name="Fujiyama A."/>
            <person name="Inagaki F."/>
            <person name="Takami H."/>
        </authorList>
    </citation>
    <scope>NUCLEOTIDE SEQUENCE</scope>
    <source>
        <strain evidence="1">Expedition CK06-06</strain>
    </source>
</reference>
<dbReference type="EMBL" id="BARU01034917">
    <property type="protein sequence ID" value="GAH69112.1"/>
    <property type="molecule type" value="Genomic_DNA"/>
</dbReference>
<name>X1HI19_9ZZZZ</name>
<feature type="non-terminal residue" evidence="1">
    <location>
        <position position="1"/>
    </location>
</feature>
<evidence type="ECO:0008006" key="2">
    <source>
        <dbReference type="Google" id="ProtNLM"/>
    </source>
</evidence>
<dbReference type="AlphaFoldDB" id="X1HI19"/>
<organism evidence="1">
    <name type="scientific">marine sediment metagenome</name>
    <dbReference type="NCBI Taxonomy" id="412755"/>
    <lineage>
        <taxon>unclassified sequences</taxon>
        <taxon>metagenomes</taxon>
        <taxon>ecological metagenomes</taxon>
    </lineage>
</organism>
<proteinExistence type="predicted"/>
<dbReference type="InterPro" id="IPR029044">
    <property type="entry name" value="Nucleotide-diphossugar_trans"/>
</dbReference>